<dbReference type="Gene3D" id="3.40.50.720">
    <property type="entry name" value="NAD(P)-binding Rossmann-like Domain"/>
    <property type="match status" value="1"/>
</dbReference>
<dbReference type="Proteomes" id="UP000535543">
    <property type="component" value="Unassembled WGS sequence"/>
</dbReference>
<sequence>MGTSLVIGPSGFLGSHVTRQLVAAGHDVRVLARRTSNLRGIEGLAVERHYGDIFDDAALRSAMAGCDVVFYCVVDTRAWLRDPAPLFRTNVEGLRHVLDVAADAGLRRFVFTSSLATIGIRDDGSPATEDDACNWVERGGPYVESRIAAEELVLRYCRERSLPGIVLCVANTYGADDWGATPHGKLVDAAARGQALVYFDKFAAEAVGIEDAAAALCLAADNGRVGERYIISERFISNREMFDVAADATGARRPMVKIPLWLARASGVIGDLVGKLFRRDVLLTSVSVRLSYVTTPMDHSKAERELGWHPRPVQDSIRDAALFYRARRRH</sequence>
<dbReference type="GO" id="GO:0005737">
    <property type="term" value="C:cytoplasm"/>
    <property type="evidence" value="ECO:0007669"/>
    <property type="project" value="TreeGrafter"/>
</dbReference>
<dbReference type="EMBL" id="VCQU01000007">
    <property type="protein sequence ID" value="NMN97485.1"/>
    <property type="molecule type" value="Genomic_DNA"/>
</dbReference>
<comment type="caution">
    <text evidence="2">The sequence shown here is derived from an EMBL/GenBank/DDBJ whole genome shotgun (WGS) entry which is preliminary data.</text>
</comment>
<name>A0A848KFB0_9NOCA</name>
<dbReference type="Pfam" id="PF01370">
    <property type="entry name" value="Epimerase"/>
    <property type="match status" value="1"/>
</dbReference>
<evidence type="ECO:0000313" key="3">
    <source>
        <dbReference type="Proteomes" id="UP000535543"/>
    </source>
</evidence>
<dbReference type="InterPro" id="IPR036291">
    <property type="entry name" value="NAD(P)-bd_dom_sf"/>
</dbReference>
<dbReference type="PANTHER" id="PTHR48079:SF6">
    <property type="entry name" value="NAD(P)-BINDING DOMAIN-CONTAINING PROTEIN-RELATED"/>
    <property type="match status" value="1"/>
</dbReference>
<reference evidence="2 3" key="1">
    <citation type="submission" date="2019-05" db="EMBL/GenBank/DDBJ databases">
        <authorList>
            <person name="Lee S.D."/>
        </authorList>
    </citation>
    <scope>NUCLEOTIDE SEQUENCE [LARGE SCALE GENOMIC DNA]</scope>
    <source>
        <strain evidence="2 3">YC2-7</strain>
    </source>
</reference>
<accession>A0A848KFB0</accession>
<dbReference type="InterPro" id="IPR051783">
    <property type="entry name" value="NAD(P)-dependent_oxidoreduct"/>
</dbReference>
<feature type="domain" description="NAD-dependent epimerase/dehydratase" evidence="1">
    <location>
        <begin position="5"/>
        <end position="231"/>
    </location>
</feature>
<evidence type="ECO:0000259" key="1">
    <source>
        <dbReference type="Pfam" id="PF01370"/>
    </source>
</evidence>
<gene>
    <name evidence="2" type="ORF">FGL95_20830</name>
</gene>
<dbReference type="GO" id="GO:0004029">
    <property type="term" value="F:aldehyde dehydrogenase (NAD+) activity"/>
    <property type="evidence" value="ECO:0007669"/>
    <property type="project" value="TreeGrafter"/>
</dbReference>
<keyword evidence="3" id="KW-1185">Reference proteome</keyword>
<proteinExistence type="predicted"/>
<dbReference type="PANTHER" id="PTHR48079">
    <property type="entry name" value="PROTEIN YEEZ"/>
    <property type="match status" value="1"/>
</dbReference>
<protein>
    <submittedName>
        <fullName evidence="2">NAD-dependent epimerase/dehydratase family protein</fullName>
    </submittedName>
</protein>
<dbReference type="AlphaFoldDB" id="A0A848KFB0"/>
<reference evidence="2 3" key="2">
    <citation type="submission" date="2020-06" db="EMBL/GenBank/DDBJ databases">
        <title>Antribacter stalactiti gen. nov., sp. nov., a new member of the family Nacardiaceae isolated from a cave.</title>
        <authorList>
            <person name="Kim I.S."/>
        </authorList>
    </citation>
    <scope>NUCLEOTIDE SEQUENCE [LARGE SCALE GENOMIC DNA]</scope>
    <source>
        <strain evidence="2 3">YC2-7</strain>
    </source>
</reference>
<dbReference type="SUPFAM" id="SSF51735">
    <property type="entry name" value="NAD(P)-binding Rossmann-fold domains"/>
    <property type="match status" value="1"/>
</dbReference>
<dbReference type="InterPro" id="IPR001509">
    <property type="entry name" value="Epimerase_deHydtase"/>
</dbReference>
<organism evidence="2 3">
    <name type="scientific">Antrihabitans stalactiti</name>
    <dbReference type="NCBI Taxonomy" id="2584121"/>
    <lineage>
        <taxon>Bacteria</taxon>
        <taxon>Bacillati</taxon>
        <taxon>Actinomycetota</taxon>
        <taxon>Actinomycetes</taxon>
        <taxon>Mycobacteriales</taxon>
        <taxon>Nocardiaceae</taxon>
        <taxon>Antrihabitans</taxon>
    </lineage>
</organism>
<evidence type="ECO:0000313" key="2">
    <source>
        <dbReference type="EMBL" id="NMN97485.1"/>
    </source>
</evidence>